<dbReference type="Proteomes" id="UP000825935">
    <property type="component" value="Chromosome 25"/>
</dbReference>
<dbReference type="EMBL" id="CM035430">
    <property type="protein sequence ID" value="KAH7297881.1"/>
    <property type="molecule type" value="Genomic_DNA"/>
</dbReference>
<keyword evidence="9" id="KW-1185">Reference proteome</keyword>
<evidence type="ECO:0000256" key="5">
    <source>
        <dbReference type="ARBA" id="ARBA00022741"/>
    </source>
</evidence>
<dbReference type="HAMAP" id="MF_00235">
    <property type="entry name" value="Adenylate_kinase_Adk"/>
    <property type="match status" value="1"/>
</dbReference>
<reference evidence="8" key="1">
    <citation type="submission" date="2021-08" db="EMBL/GenBank/DDBJ databases">
        <title>WGS assembly of Ceratopteris richardii.</title>
        <authorList>
            <person name="Marchant D.B."/>
            <person name="Chen G."/>
            <person name="Jenkins J."/>
            <person name="Shu S."/>
            <person name="Leebens-Mack J."/>
            <person name="Grimwood J."/>
            <person name="Schmutz J."/>
            <person name="Soltis P."/>
            <person name="Soltis D."/>
            <person name="Chen Z.-H."/>
        </authorList>
    </citation>
    <scope>NUCLEOTIDE SEQUENCE</scope>
    <source>
        <strain evidence="8">Whitten #5841</strain>
        <tissue evidence="8">Leaf</tissue>
    </source>
</reference>
<comment type="similarity">
    <text evidence="1 7">Belongs to the adenylate kinase family.</text>
</comment>
<proteinExistence type="inferred from homology"/>
<dbReference type="PRINTS" id="PR00094">
    <property type="entry name" value="ADENYLTKNASE"/>
</dbReference>
<name>A0A8T2RPF5_CERRI</name>
<keyword evidence="3" id="KW-0934">Plastid</keyword>
<sequence length="344" mass="38548">MASSSLKCVLRGAAFSGSRVLSSYRSEQQLSSVASVIRKLFSAGRSARVNLPCDGEFHATDQLERVRESLHEEMKHRRMLGLTTPSPCKIALLGGPGVGKGTWGSLIAERLSIPHVSTGELVRSELSKPLSDCTEKEMIVRDQIKSAVNEGKLLPDHVIVELLLRRMHDKHPCAGFVLDGFPRTVTQARILDEATGGIDVALNLHLDNDALLLKCLGRRVCRECGKDYNLANVDVTTHDRDPNGLVRRRRIFLPARLPPQECAAKLEVRADDSNEHAVRERLHAFAEERKPMEEYYHSQNRLVDVNVGPGAEYVWPRILDVIRELEAEPRRHESFDQFKQCANP</sequence>
<dbReference type="OMA" id="CTEKEMI"/>
<dbReference type="Gene3D" id="3.40.50.300">
    <property type="entry name" value="P-loop containing nucleotide triphosphate hydrolases"/>
    <property type="match status" value="1"/>
</dbReference>
<keyword evidence="6 7" id="KW-0418">Kinase</keyword>
<evidence type="ECO:0000313" key="9">
    <source>
        <dbReference type="Proteomes" id="UP000825935"/>
    </source>
</evidence>
<dbReference type="Pfam" id="PF00406">
    <property type="entry name" value="ADK"/>
    <property type="match status" value="1"/>
</dbReference>
<evidence type="ECO:0000256" key="4">
    <source>
        <dbReference type="ARBA" id="ARBA00022679"/>
    </source>
</evidence>
<dbReference type="PANTHER" id="PTHR23359">
    <property type="entry name" value="NUCLEOTIDE KINASE"/>
    <property type="match status" value="1"/>
</dbReference>
<organism evidence="8 9">
    <name type="scientific">Ceratopteris richardii</name>
    <name type="common">Triangle waterfern</name>
    <dbReference type="NCBI Taxonomy" id="49495"/>
    <lineage>
        <taxon>Eukaryota</taxon>
        <taxon>Viridiplantae</taxon>
        <taxon>Streptophyta</taxon>
        <taxon>Embryophyta</taxon>
        <taxon>Tracheophyta</taxon>
        <taxon>Polypodiopsida</taxon>
        <taxon>Polypodiidae</taxon>
        <taxon>Polypodiales</taxon>
        <taxon>Pteridineae</taxon>
        <taxon>Pteridaceae</taxon>
        <taxon>Parkerioideae</taxon>
        <taxon>Ceratopteris</taxon>
    </lineage>
</organism>
<dbReference type="InterPro" id="IPR033690">
    <property type="entry name" value="Adenylat_kinase_CS"/>
</dbReference>
<comment type="caution">
    <text evidence="8">The sequence shown here is derived from an EMBL/GenBank/DDBJ whole genome shotgun (WGS) entry which is preliminary data.</text>
</comment>
<dbReference type="EC" id="2.7.4.3" evidence="2"/>
<dbReference type="CDD" id="cd01428">
    <property type="entry name" value="ADK"/>
    <property type="match status" value="1"/>
</dbReference>
<dbReference type="OrthoDB" id="1901488at2759"/>
<dbReference type="GO" id="GO:0005524">
    <property type="term" value="F:ATP binding"/>
    <property type="evidence" value="ECO:0007669"/>
    <property type="project" value="InterPro"/>
</dbReference>
<evidence type="ECO:0000256" key="3">
    <source>
        <dbReference type="ARBA" id="ARBA00022528"/>
    </source>
</evidence>
<accession>A0A8T2RPF5</accession>
<keyword evidence="3" id="KW-0150">Chloroplast</keyword>
<evidence type="ECO:0000313" key="8">
    <source>
        <dbReference type="EMBL" id="KAH7297881.1"/>
    </source>
</evidence>
<evidence type="ECO:0000256" key="7">
    <source>
        <dbReference type="RuleBase" id="RU003330"/>
    </source>
</evidence>
<keyword evidence="5" id="KW-0547">Nucleotide-binding</keyword>
<dbReference type="PROSITE" id="PS00113">
    <property type="entry name" value="ADENYLATE_KINASE"/>
    <property type="match status" value="1"/>
</dbReference>
<evidence type="ECO:0000256" key="1">
    <source>
        <dbReference type="ARBA" id="ARBA00007220"/>
    </source>
</evidence>
<protein>
    <recommendedName>
        <fullName evidence="2">adenylate kinase</fullName>
        <ecNumber evidence="2">2.7.4.3</ecNumber>
    </recommendedName>
</protein>
<gene>
    <name evidence="8" type="ORF">KP509_25G017000</name>
</gene>
<dbReference type="GO" id="GO:0004017">
    <property type="term" value="F:AMP kinase activity"/>
    <property type="evidence" value="ECO:0007669"/>
    <property type="project" value="UniProtKB-EC"/>
</dbReference>
<evidence type="ECO:0000256" key="6">
    <source>
        <dbReference type="ARBA" id="ARBA00022777"/>
    </source>
</evidence>
<dbReference type="InterPro" id="IPR000850">
    <property type="entry name" value="Adenylat/UMP-CMP_kin"/>
</dbReference>
<dbReference type="SUPFAM" id="SSF52540">
    <property type="entry name" value="P-loop containing nucleoside triphosphate hydrolases"/>
    <property type="match status" value="1"/>
</dbReference>
<dbReference type="AlphaFoldDB" id="A0A8T2RPF5"/>
<keyword evidence="4 7" id="KW-0808">Transferase</keyword>
<dbReference type="InterPro" id="IPR027417">
    <property type="entry name" value="P-loop_NTPase"/>
</dbReference>
<evidence type="ECO:0000256" key="2">
    <source>
        <dbReference type="ARBA" id="ARBA00012955"/>
    </source>
</evidence>